<accession>A0A0E0DNJ4</accession>
<protein>
    <submittedName>
        <fullName evidence="2">Uncharacterized protein</fullName>
    </submittedName>
</protein>
<reference evidence="2" key="1">
    <citation type="submission" date="2015-04" db="UniProtKB">
        <authorList>
            <consortium name="EnsemblPlants"/>
        </authorList>
    </citation>
    <scope>IDENTIFICATION</scope>
</reference>
<dbReference type="HOGENOM" id="CLU_2658683_0_0_1"/>
<evidence type="ECO:0000313" key="2">
    <source>
        <dbReference type="EnsemblPlants" id="OMERI05G06970.1"/>
    </source>
</evidence>
<proteinExistence type="predicted"/>
<feature type="compositionally biased region" description="Polar residues" evidence="1">
    <location>
        <begin position="54"/>
        <end position="66"/>
    </location>
</feature>
<organism evidence="2">
    <name type="scientific">Oryza meridionalis</name>
    <dbReference type="NCBI Taxonomy" id="40149"/>
    <lineage>
        <taxon>Eukaryota</taxon>
        <taxon>Viridiplantae</taxon>
        <taxon>Streptophyta</taxon>
        <taxon>Embryophyta</taxon>
        <taxon>Tracheophyta</taxon>
        <taxon>Spermatophyta</taxon>
        <taxon>Magnoliopsida</taxon>
        <taxon>Liliopsida</taxon>
        <taxon>Poales</taxon>
        <taxon>Poaceae</taxon>
        <taxon>BOP clade</taxon>
        <taxon>Oryzoideae</taxon>
        <taxon>Oryzeae</taxon>
        <taxon>Oryzinae</taxon>
        <taxon>Oryza</taxon>
    </lineage>
</organism>
<feature type="region of interest" description="Disordered" evidence="1">
    <location>
        <begin position="47"/>
        <end position="76"/>
    </location>
</feature>
<dbReference type="Proteomes" id="UP000008021">
    <property type="component" value="Chromosome 5"/>
</dbReference>
<name>A0A0E0DNJ4_9ORYZ</name>
<keyword evidence="3" id="KW-1185">Reference proteome</keyword>
<evidence type="ECO:0000313" key="3">
    <source>
        <dbReference type="Proteomes" id="UP000008021"/>
    </source>
</evidence>
<reference evidence="2" key="2">
    <citation type="submission" date="2018-05" db="EMBL/GenBank/DDBJ databases">
        <title>OmerRS3 (Oryza meridionalis Reference Sequence Version 3).</title>
        <authorList>
            <person name="Zhang J."/>
            <person name="Kudrna D."/>
            <person name="Lee S."/>
            <person name="Talag J."/>
            <person name="Welchert J."/>
            <person name="Wing R.A."/>
        </authorList>
    </citation>
    <scope>NUCLEOTIDE SEQUENCE [LARGE SCALE GENOMIC DNA]</scope>
    <source>
        <strain evidence="2">cv. OR44</strain>
    </source>
</reference>
<evidence type="ECO:0000256" key="1">
    <source>
        <dbReference type="SAM" id="MobiDB-lite"/>
    </source>
</evidence>
<sequence length="76" mass="7827">MELEAAAVVFFPAADGSSSSQARNRHPLSFILVAGGEVGCERSRVSGSVELGGSSDNGNVSDTPSFPSMHRRCAGD</sequence>
<dbReference type="Gramene" id="OMERI05G06970.1">
    <property type="protein sequence ID" value="OMERI05G06970.1"/>
    <property type="gene ID" value="OMERI05G06970"/>
</dbReference>
<dbReference type="EnsemblPlants" id="OMERI05G06970.1">
    <property type="protein sequence ID" value="OMERI05G06970.1"/>
    <property type="gene ID" value="OMERI05G06970"/>
</dbReference>
<dbReference type="AlphaFoldDB" id="A0A0E0DNJ4"/>